<organism evidence="2 3">
    <name type="scientific">Pararge aegeria aegeria</name>
    <dbReference type="NCBI Taxonomy" id="348720"/>
    <lineage>
        <taxon>Eukaryota</taxon>
        <taxon>Metazoa</taxon>
        <taxon>Ecdysozoa</taxon>
        <taxon>Arthropoda</taxon>
        <taxon>Hexapoda</taxon>
        <taxon>Insecta</taxon>
        <taxon>Pterygota</taxon>
        <taxon>Neoptera</taxon>
        <taxon>Endopterygota</taxon>
        <taxon>Lepidoptera</taxon>
        <taxon>Glossata</taxon>
        <taxon>Ditrysia</taxon>
        <taxon>Papilionoidea</taxon>
        <taxon>Nymphalidae</taxon>
        <taxon>Satyrinae</taxon>
        <taxon>Satyrini</taxon>
        <taxon>Parargina</taxon>
        <taxon>Pararge</taxon>
    </lineage>
</organism>
<dbReference type="EMBL" id="CAKXAJ010015894">
    <property type="protein sequence ID" value="CAH2216575.1"/>
    <property type="molecule type" value="Genomic_DNA"/>
</dbReference>
<keyword evidence="1" id="KW-0812">Transmembrane</keyword>
<keyword evidence="1" id="KW-1133">Transmembrane helix</keyword>
<evidence type="ECO:0000256" key="1">
    <source>
        <dbReference type="SAM" id="Phobius"/>
    </source>
</evidence>
<dbReference type="Proteomes" id="UP000838756">
    <property type="component" value="Unassembled WGS sequence"/>
</dbReference>
<keyword evidence="3" id="KW-1185">Reference proteome</keyword>
<feature type="transmembrane region" description="Helical" evidence="1">
    <location>
        <begin position="12"/>
        <end position="31"/>
    </location>
</feature>
<proteinExistence type="predicted"/>
<protein>
    <submittedName>
        <fullName evidence="2">Jg2112 protein</fullName>
    </submittedName>
</protein>
<sequence>MDQGKPQVIIYYSHFLIYYGIIEIGYSFIVLQRGTPRSRQSTVASLGPGSSPTYNGIHTASHHWNVPGRPRIPPSLEAKFCKEAPPEVVNLLWLRLVLAPPLLITVSILLLIIGMFLGVQGFHRLWKP</sequence>
<feature type="non-terminal residue" evidence="2">
    <location>
        <position position="1"/>
    </location>
</feature>
<feature type="transmembrane region" description="Helical" evidence="1">
    <location>
        <begin position="92"/>
        <end position="119"/>
    </location>
</feature>
<keyword evidence="1" id="KW-0472">Membrane</keyword>
<evidence type="ECO:0000313" key="3">
    <source>
        <dbReference type="Proteomes" id="UP000838756"/>
    </source>
</evidence>
<reference evidence="2" key="1">
    <citation type="submission" date="2022-03" db="EMBL/GenBank/DDBJ databases">
        <authorList>
            <person name="Lindestad O."/>
        </authorList>
    </citation>
    <scope>NUCLEOTIDE SEQUENCE</scope>
</reference>
<evidence type="ECO:0000313" key="2">
    <source>
        <dbReference type="EMBL" id="CAH2216575.1"/>
    </source>
</evidence>
<comment type="caution">
    <text evidence="2">The sequence shown here is derived from an EMBL/GenBank/DDBJ whole genome shotgun (WGS) entry which is preliminary data.</text>
</comment>
<accession>A0A8S4QPQ1</accession>
<dbReference type="AlphaFoldDB" id="A0A8S4QPQ1"/>
<gene>
    <name evidence="2" type="primary">jg2112</name>
    <name evidence="2" type="ORF">PAEG_LOCUS4565</name>
</gene>
<name>A0A8S4QPQ1_9NEOP</name>